<reference evidence="1 2" key="1">
    <citation type="journal article" date="2018" name="Nat. Ecol. Evol.">
        <title>Pezizomycetes genomes reveal the molecular basis of ectomycorrhizal truffle lifestyle.</title>
        <authorList>
            <person name="Murat C."/>
            <person name="Payen T."/>
            <person name="Noel B."/>
            <person name="Kuo A."/>
            <person name="Morin E."/>
            <person name="Chen J."/>
            <person name="Kohler A."/>
            <person name="Krizsan K."/>
            <person name="Balestrini R."/>
            <person name="Da Silva C."/>
            <person name="Montanini B."/>
            <person name="Hainaut M."/>
            <person name="Levati E."/>
            <person name="Barry K.W."/>
            <person name="Belfiori B."/>
            <person name="Cichocki N."/>
            <person name="Clum A."/>
            <person name="Dockter R.B."/>
            <person name="Fauchery L."/>
            <person name="Guy J."/>
            <person name="Iotti M."/>
            <person name="Le Tacon F."/>
            <person name="Lindquist E.A."/>
            <person name="Lipzen A."/>
            <person name="Malagnac F."/>
            <person name="Mello A."/>
            <person name="Molinier V."/>
            <person name="Miyauchi S."/>
            <person name="Poulain J."/>
            <person name="Riccioni C."/>
            <person name="Rubini A."/>
            <person name="Sitrit Y."/>
            <person name="Splivallo R."/>
            <person name="Traeger S."/>
            <person name="Wang M."/>
            <person name="Zifcakova L."/>
            <person name="Wipf D."/>
            <person name="Zambonelli A."/>
            <person name="Paolocci F."/>
            <person name="Nowrousian M."/>
            <person name="Ottonello S."/>
            <person name="Baldrian P."/>
            <person name="Spatafora J.W."/>
            <person name="Henrissat B."/>
            <person name="Nagy L.G."/>
            <person name="Aury J.M."/>
            <person name="Wincker P."/>
            <person name="Grigoriev I.V."/>
            <person name="Bonfante P."/>
            <person name="Martin F.M."/>
        </authorList>
    </citation>
    <scope>NUCLEOTIDE SEQUENCE [LARGE SCALE GENOMIC DNA]</scope>
    <source>
        <strain evidence="1 2">ATCC MYA-4762</strain>
    </source>
</reference>
<accession>A0A3N4M0D1</accession>
<dbReference type="OrthoDB" id="3993201at2759"/>
<protein>
    <submittedName>
        <fullName evidence="1">Uncharacterized protein</fullName>
    </submittedName>
</protein>
<dbReference type="AlphaFoldDB" id="A0A3N4M0D1"/>
<keyword evidence="2" id="KW-1185">Reference proteome</keyword>
<proteinExistence type="predicted"/>
<gene>
    <name evidence="1" type="ORF">L211DRAFT_833599</name>
</gene>
<evidence type="ECO:0000313" key="1">
    <source>
        <dbReference type="EMBL" id="RPB28626.1"/>
    </source>
</evidence>
<dbReference type="Proteomes" id="UP000267821">
    <property type="component" value="Unassembled WGS sequence"/>
</dbReference>
<dbReference type="EMBL" id="ML121529">
    <property type="protein sequence ID" value="RPB28626.1"/>
    <property type="molecule type" value="Genomic_DNA"/>
</dbReference>
<organism evidence="1 2">
    <name type="scientific">Terfezia boudieri ATCC MYA-4762</name>
    <dbReference type="NCBI Taxonomy" id="1051890"/>
    <lineage>
        <taxon>Eukaryota</taxon>
        <taxon>Fungi</taxon>
        <taxon>Dikarya</taxon>
        <taxon>Ascomycota</taxon>
        <taxon>Pezizomycotina</taxon>
        <taxon>Pezizomycetes</taxon>
        <taxon>Pezizales</taxon>
        <taxon>Pezizaceae</taxon>
        <taxon>Terfezia</taxon>
    </lineage>
</organism>
<sequence>MQQAIRALRPYGGALRVPTVRGIHSTAVNSNPAVIVAESRHSTETFSSHDVAQSRNITIGARGSPLAQSKFRQLGPRAKAHFNTSIARQDLGFMPFESNIIFPNLDLAPIKDTLMEIRVPFLPDNFHPARKPEPEIKVTKPVIATVADSTTHIVAPSAIMEGLSFHFSFAQEFEAERNRLAEDQSEEVMMRAFRV</sequence>
<evidence type="ECO:0000313" key="2">
    <source>
        <dbReference type="Proteomes" id="UP000267821"/>
    </source>
</evidence>
<name>A0A3N4M0D1_9PEZI</name>
<dbReference type="InParanoid" id="A0A3N4M0D1"/>